<keyword evidence="2" id="KW-0527">Neuropeptide</keyword>
<organism evidence="2">
    <name type="scientific">Diaphorina citri</name>
    <name type="common">Asian citrus psyllid</name>
    <dbReference type="NCBI Taxonomy" id="121845"/>
    <lineage>
        <taxon>Eukaryota</taxon>
        <taxon>Metazoa</taxon>
        <taxon>Ecdysozoa</taxon>
        <taxon>Arthropoda</taxon>
        <taxon>Hexapoda</taxon>
        <taxon>Insecta</taxon>
        <taxon>Pterygota</taxon>
        <taxon>Neoptera</taxon>
        <taxon>Paraneoptera</taxon>
        <taxon>Hemiptera</taxon>
        <taxon>Sternorrhyncha</taxon>
        <taxon>Psylloidea</taxon>
        <taxon>Psyllidae</taxon>
        <taxon>Diaphorininae</taxon>
        <taxon>Diaphorina</taxon>
    </lineage>
</organism>
<keyword evidence="1" id="KW-0732">Signal</keyword>
<feature type="chain" id="PRO_5016144425" evidence="1">
    <location>
        <begin position="21"/>
        <end position="165"/>
    </location>
</feature>
<dbReference type="AlphaFoldDB" id="A0A2U9PG59"/>
<dbReference type="GO" id="GO:0007218">
    <property type="term" value="P:neuropeptide signaling pathway"/>
    <property type="evidence" value="ECO:0007669"/>
    <property type="project" value="UniProtKB-KW"/>
</dbReference>
<name>A0A2U9PG59_DIACI</name>
<protein>
    <submittedName>
        <fullName evidence="2">Neuropeptide CNMamide</fullName>
    </submittedName>
</protein>
<accession>A0A2U9PG59</accession>
<sequence>MGGIFAWSILLITFVNGVFCQQNLRDLSNGFEQTQMRYENPDRVREYTSLIELLQNAAALQREQQAAQRAHALNMIGTEGSELPSDVPGMDQYESSNMMSLPAMPLGKLIQNRELQNLIQQQEYNELLGRQEKRGSYMALCHFKICNMGRKRTSKWTPWLRNENI</sequence>
<evidence type="ECO:0000313" key="2">
    <source>
        <dbReference type="EMBL" id="AWT50595.1"/>
    </source>
</evidence>
<dbReference type="EMBL" id="MG550161">
    <property type="protein sequence ID" value="AWT50595.1"/>
    <property type="molecule type" value="mRNA"/>
</dbReference>
<feature type="signal peptide" evidence="1">
    <location>
        <begin position="1"/>
        <end position="20"/>
    </location>
</feature>
<reference evidence="2" key="1">
    <citation type="submission" date="2017-11" db="EMBL/GenBank/DDBJ databases">
        <title>Characterization and expression profiling of neuropeptides and their receptors in the Asian Citrus Psyllid, Diaphorina citri.</title>
        <authorList>
            <person name="Wang Z."/>
            <person name="Zeng X."/>
        </authorList>
    </citation>
    <scope>NUCLEOTIDE SEQUENCE</scope>
</reference>
<evidence type="ECO:0000256" key="1">
    <source>
        <dbReference type="SAM" id="SignalP"/>
    </source>
</evidence>
<proteinExistence type="evidence at transcript level"/>